<feature type="compositionally biased region" description="Polar residues" evidence="5">
    <location>
        <begin position="195"/>
        <end position="212"/>
    </location>
</feature>
<dbReference type="EMBL" id="KJ484636">
    <property type="protein sequence ID" value="AIF78711.1"/>
    <property type="molecule type" value="Genomic_DNA"/>
</dbReference>
<dbReference type="HAMAP" id="MF_00984">
    <property type="entry name" value="SSB"/>
    <property type="match status" value="1"/>
</dbReference>
<evidence type="ECO:0000256" key="4">
    <source>
        <dbReference type="RuleBase" id="RU000524"/>
    </source>
</evidence>
<dbReference type="Pfam" id="PF00436">
    <property type="entry name" value="SSB"/>
    <property type="match status" value="1"/>
</dbReference>
<dbReference type="InterPro" id="IPR011344">
    <property type="entry name" value="ssDNA-bd"/>
</dbReference>
<keyword evidence="6" id="KW-0614">Plasmid</keyword>
<organism evidence="6">
    <name type="scientific">Escherichia coli</name>
    <dbReference type="NCBI Taxonomy" id="562"/>
    <lineage>
        <taxon>Bacteria</taxon>
        <taxon>Pseudomonadati</taxon>
        <taxon>Pseudomonadota</taxon>
        <taxon>Gammaproteobacteria</taxon>
        <taxon>Enterobacterales</taxon>
        <taxon>Enterobacteriaceae</taxon>
        <taxon>Escherichia</taxon>
    </lineage>
</organism>
<dbReference type="PANTHER" id="PTHR10302:SF27">
    <property type="entry name" value="SINGLE-STRANDED DNA-BINDING PROTEIN"/>
    <property type="match status" value="1"/>
</dbReference>
<reference evidence="6" key="1">
    <citation type="journal article" date="2014" name="J. Antimicrob. Chemother.">
        <title>Nucleotide sequences of 16 transmissible plasmids identified in nine multidrug-resistant Escherichia coli isolates expressing an ESBL phenotype isolated from food-producing animals and healthy humans.</title>
        <authorList>
            <person name="Wang J."/>
            <person name="Stephan R."/>
            <person name="Power K."/>
            <person name="Yan Q."/>
            <person name="Hachler H."/>
            <person name="Fanning S."/>
        </authorList>
    </citation>
    <scope>NUCLEOTIDE SEQUENCE</scope>
    <source>
        <strain evidence="6">Chicken-59</strain>
        <plasmid evidence="6">pC59-153</plasmid>
    </source>
</reference>
<evidence type="ECO:0000256" key="1">
    <source>
        <dbReference type="ARBA" id="ARBA00022705"/>
    </source>
</evidence>
<comment type="caution">
    <text evidence="3">Lacks conserved residue(s) required for the propagation of feature annotation.</text>
</comment>
<feature type="compositionally biased region" description="Basic residues" evidence="5">
    <location>
        <begin position="222"/>
        <end position="232"/>
    </location>
</feature>
<evidence type="ECO:0000256" key="2">
    <source>
        <dbReference type="ARBA" id="ARBA00023125"/>
    </source>
</evidence>
<dbReference type="GO" id="GO:0003697">
    <property type="term" value="F:single-stranded DNA binding"/>
    <property type="evidence" value="ECO:0007669"/>
    <property type="project" value="UniProtKB-UniRule"/>
</dbReference>
<dbReference type="SUPFAM" id="SSF50249">
    <property type="entry name" value="Nucleic acid-binding proteins"/>
    <property type="match status" value="1"/>
</dbReference>
<proteinExistence type="inferred from homology"/>
<name>A0A075MHM8_ECOLX</name>
<feature type="region of interest" description="Disordered" evidence="5">
    <location>
        <begin position="45"/>
        <end position="72"/>
    </location>
</feature>
<accession>A0A075MHM8</accession>
<geneLocation type="plasmid" evidence="6">
    <name>pC59-153</name>
</geneLocation>
<dbReference type="GO" id="GO:0006260">
    <property type="term" value="P:DNA replication"/>
    <property type="evidence" value="ECO:0007669"/>
    <property type="project" value="UniProtKB-KW"/>
</dbReference>
<dbReference type="NCBIfam" id="TIGR00621">
    <property type="entry name" value="ssb"/>
    <property type="match status" value="1"/>
</dbReference>
<dbReference type="InterPro" id="IPR012340">
    <property type="entry name" value="NA-bd_OB-fold"/>
</dbReference>
<sequence>MHIPQNFLPKSRQKLLRSAPGQSFPAVAVMPLAAKVFKKVMVNTGGNKRQVPAKRQNRGSRNSKDDGAENINRRRHIMAVRGINKVILVGRLGKDPEVRYIPNGGAVANLQVATSESWRDKQTGEMREQTEWHRVVLFGKLAEVAGEYLRKGAQVYIEGQLRTRSWEDNGITRYVTEILVKTTGTMQMLGRVAGAQTQPEEGQQFSGQSQLEPQAEAGTKKGGAKTKGRGRKATQPESQPQPPESDDYGFSDDTRSERLTVTTAPSCAGHHRRDEDERIFQNTSGAA</sequence>
<feature type="region of interest" description="Disordered" evidence="5">
    <location>
        <begin position="195"/>
        <end position="287"/>
    </location>
</feature>
<evidence type="ECO:0000256" key="5">
    <source>
        <dbReference type="SAM" id="MobiDB-lite"/>
    </source>
</evidence>
<dbReference type="CDD" id="cd04496">
    <property type="entry name" value="SSB_OBF"/>
    <property type="match status" value="1"/>
</dbReference>
<evidence type="ECO:0000256" key="3">
    <source>
        <dbReference type="HAMAP-Rule" id="MF_00984"/>
    </source>
</evidence>
<dbReference type="GO" id="GO:0009295">
    <property type="term" value="C:nucleoid"/>
    <property type="evidence" value="ECO:0007669"/>
    <property type="project" value="TreeGrafter"/>
</dbReference>
<evidence type="ECO:0000313" key="6">
    <source>
        <dbReference type="EMBL" id="AIF78711.1"/>
    </source>
</evidence>
<dbReference type="AlphaFoldDB" id="A0A075MHM8"/>
<dbReference type="Gene3D" id="2.40.50.140">
    <property type="entry name" value="Nucleic acid-binding proteins"/>
    <property type="match status" value="1"/>
</dbReference>
<feature type="DNA-binding region" evidence="3">
    <location>
        <begin position="132"/>
        <end position="138"/>
    </location>
</feature>
<dbReference type="PANTHER" id="PTHR10302">
    <property type="entry name" value="SINGLE-STRANDED DNA-BINDING PROTEIN"/>
    <property type="match status" value="1"/>
</dbReference>
<keyword evidence="2 3" id="KW-0238">DNA-binding</keyword>
<dbReference type="PROSITE" id="PS50935">
    <property type="entry name" value="SSB"/>
    <property type="match status" value="1"/>
</dbReference>
<protein>
    <recommendedName>
        <fullName evidence="3 4">Single-stranded DNA-binding protein</fullName>
        <shortName evidence="3">SSB</shortName>
    </recommendedName>
</protein>
<keyword evidence="1" id="KW-0235">DNA replication</keyword>
<dbReference type="NCBIfam" id="NF010292">
    <property type="entry name" value="PRK13732.1"/>
    <property type="match status" value="1"/>
</dbReference>
<comment type="subunit">
    <text evidence="3">Homotetramer.</text>
</comment>
<dbReference type="InterPro" id="IPR000424">
    <property type="entry name" value="Primosome_PriB/ssb"/>
</dbReference>